<keyword evidence="4" id="KW-1185">Reference proteome</keyword>
<evidence type="ECO:0000256" key="1">
    <source>
        <dbReference type="ARBA" id="ARBA00006846"/>
    </source>
</evidence>
<dbReference type="InterPro" id="IPR007125">
    <property type="entry name" value="H2A/H2B/H3"/>
</dbReference>
<dbReference type="Proteomes" id="UP000593567">
    <property type="component" value="Unassembled WGS sequence"/>
</dbReference>
<dbReference type="InterPro" id="IPR000558">
    <property type="entry name" value="Histone_H2B"/>
</dbReference>
<evidence type="ECO:0000259" key="2">
    <source>
        <dbReference type="Pfam" id="PF00125"/>
    </source>
</evidence>
<accession>A0A7J7J6C2</accession>
<dbReference type="PANTHER" id="PTHR23428">
    <property type="entry name" value="HISTONE H2B"/>
    <property type="match status" value="1"/>
</dbReference>
<dbReference type="Gene3D" id="1.10.20.10">
    <property type="entry name" value="Histone, subunit A"/>
    <property type="match status" value="1"/>
</dbReference>
<dbReference type="OrthoDB" id="1733721at2759"/>
<protein>
    <recommendedName>
        <fullName evidence="2">Core Histone H2A/H2B/H3 domain-containing protein</fullName>
    </recommendedName>
</protein>
<comment type="similarity">
    <text evidence="1">Belongs to the histone H2B family.</text>
</comment>
<sequence length="80" mass="9383">MITSTSIFLPKLAQKVPKKQERLKYPNLVVRKKKKRKESYRMYIYKVFKQVHPDTGVSSNTMSIMNSFVKDVFERIAGEA</sequence>
<dbReference type="SUPFAM" id="SSF47113">
    <property type="entry name" value="Histone-fold"/>
    <property type="match status" value="1"/>
</dbReference>
<evidence type="ECO:0000313" key="4">
    <source>
        <dbReference type="Proteomes" id="UP000593567"/>
    </source>
</evidence>
<dbReference type="AlphaFoldDB" id="A0A7J7J6C2"/>
<name>A0A7J7J6C2_BUGNE</name>
<dbReference type="GO" id="GO:0000786">
    <property type="term" value="C:nucleosome"/>
    <property type="evidence" value="ECO:0007669"/>
    <property type="project" value="InterPro"/>
</dbReference>
<dbReference type="GO" id="GO:0046982">
    <property type="term" value="F:protein heterodimerization activity"/>
    <property type="evidence" value="ECO:0007669"/>
    <property type="project" value="InterPro"/>
</dbReference>
<dbReference type="PRINTS" id="PR00621">
    <property type="entry name" value="HISTONEH2B"/>
</dbReference>
<reference evidence="3" key="1">
    <citation type="submission" date="2020-06" db="EMBL/GenBank/DDBJ databases">
        <title>Draft genome of Bugula neritina, a colonial animal packing powerful symbionts and potential medicines.</title>
        <authorList>
            <person name="Rayko M."/>
        </authorList>
    </citation>
    <scope>NUCLEOTIDE SEQUENCE [LARGE SCALE GENOMIC DNA]</scope>
    <source>
        <strain evidence="3">Kwan_BN1</strain>
    </source>
</reference>
<dbReference type="EMBL" id="VXIV02003002">
    <property type="protein sequence ID" value="KAF6021575.1"/>
    <property type="molecule type" value="Genomic_DNA"/>
</dbReference>
<gene>
    <name evidence="3" type="ORF">EB796_020117</name>
</gene>
<dbReference type="GO" id="GO:0030527">
    <property type="term" value="F:structural constituent of chromatin"/>
    <property type="evidence" value="ECO:0007669"/>
    <property type="project" value="InterPro"/>
</dbReference>
<proteinExistence type="inferred from homology"/>
<dbReference type="SMART" id="SM00427">
    <property type="entry name" value="H2B"/>
    <property type="match status" value="1"/>
</dbReference>
<dbReference type="InterPro" id="IPR009072">
    <property type="entry name" value="Histone-fold"/>
</dbReference>
<evidence type="ECO:0000313" key="3">
    <source>
        <dbReference type="EMBL" id="KAF6021575.1"/>
    </source>
</evidence>
<feature type="domain" description="Core Histone H2A/H2B/H3" evidence="2">
    <location>
        <begin position="32"/>
        <end position="80"/>
    </location>
</feature>
<organism evidence="3 4">
    <name type="scientific">Bugula neritina</name>
    <name type="common">Brown bryozoan</name>
    <name type="synonym">Sertularia neritina</name>
    <dbReference type="NCBI Taxonomy" id="10212"/>
    <lineage>
        <taxon>Eukaryota</taxon>
        <taxon>Metazoa</taxon>
        <taxon>Spiralia</taxon>
        <taxon>Lophotrochozoa</taxon>
        <taxon>Bryozoa</taxon>
        <taxon>Gymnolaemata</taxon>
        <taxon>Cheilostomatida</taxon>
        <taxon>Flustrina</taxon>
        <taxon>Buguloidea</taxon>
        <taxon>Bugulidae</taxon>
        <taxon>Bugula</taxon>
    </lineage>
</organism>
<comment type="caution">
    <text evidence="3">The sequence shown here is derived from an EMBL/GenBank/DDBJ whole genome shotgun (WGS) entry which is preliminary data.</text>
</comment>
<dbReference type="Pfam" id="PF00125">
    <property type="entry name" value="Histone"/>
    <property type="match status" value="1"/>
</dbReference>
<dbReference type="GO" id="GO:0003677">
    <property type="term" value="F:DNA binding"/>
    <property type="evidence" value="ECO:0007669"/>
    <property type="project" value="InterPro"/>
</dbReference>